<dbReference type="PANTHER" id="PTHR33835">
    <property type="entry name" value="YALI0C07656P"/>
    <property type="match status" value="1"/>
</dbReference>
<name>A0A9W7KWZ5_9STRA</name>
<dbReference type="SUPFAM" id="SSF56281">
    <property type="entry name" value="Metallo-hydrolase/oxidoreductase"/>
    <property type="match status" value="1"/>
</dbReference>
<dbReference type="PANTHER" id="PTHR33835:SF1">
    <property type="entry name" value="METALLO-BETA-LACTAMASE DOMAIN-CONTAINING PROTEIN"/>
    <property type="match status" value="1"/>
</dbReference>
<dbReference type="EMBL" id="BRXX01000506">
    <property type="protein sequence ID" value="GMI14837.1"/>
    <property type="molecule type" value="Genomic_DNA"/>
</dbReference>
<sequence length="297" mass="34206">MQQRRLVRSAYELNNVDRITPATYSNRANLTLTPVIDGKVWSCDRPFLWNGIDVSCRATLILKGDTLFVHSPVSLERDLQTKVDGIIEQEGVKRMIVLTTNYEHLKYVPEWYLKYGLGADVNGELEVKFYGCPGIRDKVEEVKWDGEIGGDEELWDYDVLEPLHVGCERVLGKPFFNEVVFYFKEEGVFVSTDLFWNYPKLQGVNPTLTSSGDWGEWELAPPVKVPFSSRLWKFGMDKVYKPVYNKFMVSDQEEFSRVKDKILDEWEIHVAVPAHGDIVRGEEACAEALNKHFGRRS</sequence>
<accession>A0A9W7KWZ5</accession>
<evidence type="ECO:0000313" key="2">
    <source>
        <dbReference type="Proteomes" id="UP001165160"/>
    </source>
</evidence>
<gene>
    <name evidence="1" type="ORF">TrVE_jg9021</name>
</gene>
<protein>
    <submittedName>
        <fullName evidence="1">Uncharacterized protein</fullName>
    </submittedName>
</protein>
<comment type="caution">
    <text evidence="1">The sequence shown here is derived from an EMBL/GenBank/DDBJ whole genome shotgun (WGS) entry which is preliminary data.</text>
</comment>
<dbReference type="Proteomes" id="UP001165160">
    <property type="component" value="Unassembled WGS sequence"/>
</dbReference>
<dbReference type="InterPro" id="IPR036866">
    <property type="entry name" value="RibonucZ/Hydroxyglut_hydro"/>
</dbReference>
<dbReference type="AlphaFoldDB" id="A0A9W7KWZ5"/>
<reference evidence="2" key="1">
    <citation type="journal article" date="2023" name="Commun. Biol.">
        <title>Genome analysis of Parmales, the sister group of diatoms, reveals the evolutionary specialization of diatoms from phago-mixotrophs to photoautotrophs.</title>
        <authorList>
            <person name="Ban H."/>
            <person name="Sato S."/>
            <person name="Yoshikawa S."/>
            <person name="Yamada K."/>
            <person name="Nakamura Y."/>
            <person name="Ichinomiya M."/>
            <person name="Sato N."/>
            <person name="Blanc-Mathieu R."/>
            <person name="Endo H."/>
            <person name="Kuwata A."/>
            <person name="Ogata H."/>
        </authorList>
    </citation>
    <scope>NUCLEOTIDE SEQUENCE [LARGE SCALE GENOMIC DNA]</scope>
    <source>
        <strain evidence="2">NIES 3699</strain>
    </source>
</reference>
<dbReference type="InterPro" id="IPR025638">
    <property type="entry name" value="DUF4336"/>
</dbReference>
<evidence type="ECO:0000313" key="1">
    <source>
        <dbReference type="EMBL" id="GMI14837.1"/>
    </source>
</evidence>
<keyword evidence="2" id="KW-1185">Reference proteome</keyword>
<proteinExistence type="predicted"/>
<organism evidence="1 2">
    <name type="scientific">Triparma verrucosa</name>
    <dbReference type="NCBI Taxonomy" id="1606542"/>
    <lineage>
        <taxon>Eukaryota</taxon>
        <taxon>Sar</taxon>
        <taxon>Stramenopiles</taxon>
        <taxon>Ochrophyta</taxon>
        <taxon>Bolidophyceae</taxon>
        <taxon>Parmales</taxon>
        <taxon>Triparmaceae</taxon>
        <taxon>Triparma</taxon>
    </lineage>
</organism>